<dbReference type="InterPro" id="IPR023772">
    <property type="entry name" value="DNA-bd_HTH_TetR-type_CS"/>
</dbReference>
<keyword evidence="3" id="KW-0804">Transcription</keyword>
<gene>
    <name evidence="6" type="ORF">ABA31_25070</name>
</gene>
<dbReference type="Pfam" id="PF17754">
    <property type="entry name" value="TetR_C_14"/>
    <property type="match status" value="1"/>
</dbReference>
<evidence type="ECO:0000256" key="2">
    <source>
        <dbReference type="ARBA" id="ARBA00023125"/>
    </source>
</evidence>
<dbReference type="SUPFAM" id="SSF46689">
    <property type="entry name" value="Homeodomain-like"/>
    <property type="match status" value="1"/>
</dbReference>
<dbReference type="Proteomes" id="UP000321749">
    <property type="component" value="Unassembled WGS sequence"/>
</dbReference>
<accession>A0AA87REC9</accession>
<keyword evidence="1" id="KW-0805">Transcription regulation</keyword>
<dbReference type="Gene3D" id="1.10.357.10">
    <property type="entry name" value="Tetracycline Repressor, domain 2"/>
    <property type="match status" value="1"/>
</dbReference>
<proteinExistence type="predicted"/>
<evidence type="ECO:0000313" key="6">
    <source>
        <dbReference type="EMBL" id="GEK81156.1"/>
    </source>
</evidence>
<evidence type="ECO:0000256" key="3">
    <source>
        <dbReference type="ARBA" id="ARBA00023163"/>
    </source>
</evidence>
<evidence type="ECO:0000256" key="4">
    <source>
        <dbReference type="PROSITE-ProRule" id="PRU00335"/>
    </source>
</evidence>
<dbReference type="Gene3D" id="1.10.10.60">
    <property type="entry name" value="Homeodomain-like"/>
    <property type="match status" value="1"/>
</dbReference>
<comment type="caution">
    <text evidence="6">The sequence shown here is derived from an EMBL/GenBank/DDBJ whole genome shotgun (WGS) entry which is preliminary data.</text>
</comment>
<dbReference type="EMBL" id="BJUU01000020">
    <property type="protein sequence ID" value="GEK81156.1"/>
    <property type="molecule type" value="Genomic_DNA"/>
</dbReference>
<feature type="domain" description="HTH tetR-type" evidence="5">
    <location>
        <begin position="1"/>
        <end position="50"/>
    </location>
</feature>
<dbReference type="PANTHER" id="PTHR30055">
    <property type="entry name" value="HTH-TYPE TRANSCRIPTIONAL REGULATOR RUTR"/>
    <property type="match status" value="1"/>
</dbReference>
<dbReference type="GO" id="GO:0000976">
    <property type="term" value="F:transcription cis-regulatory region binding"/>
    <property type="evidence" value="ECO:0007669"/>
    <property type="project" value="TreeGrafter"/>
</dbReference>
<dbReference type="PROSITE" id="PS01081">
    <property type="entry name" value="HTH_TETR_1"/>
    <property type="match status" value="1"/>
</dbReference>
<dbReference type="Pfam" id="PF00440">
    <property type="entry name" value="TetR_N"/>
    <property type="match status" value="1"/>
</dbReference>
<dbReference type="InterPro" id="IPR050109">
    <property type="entry name" value="HTH-type_TetR-like_transc_reg"/>
</dbReference>
<sequence length="189" mass="20893">MRLFTENGYSATTVPMIAEASGVGRATVFRYWGSKSEIVWAEFDQHIRRLTQLLEAELSSSDSTLGIVQRSVVANLGRSIESSGVWLQRFALIDESEELRDAEARRWADWAAAVAAFVARRHGYEPAAVVPQSIAGAVQGTFLAVLRSRRSDSDFTARSVLPELDRALASVIRPLQDWLHGDPLHEDGP</sequence>
<reference evidence="6 7" key="1">
    <citation type="submission" date="2019-07" db="EMBL/GenBank/DDBJ databases">
        <title>Whole genome shotgun sequence of Agrococcus baldri NBRC 103055.</title>
        <authorList>
            <person name="Hosoyama A."/>
            <person name="Uohara A."/>
            <person name="Ohji S."/>
            <person name="Ichikawa N."/>
        </authorList>
    </citation>
    <scope>NUCLEOTIDE SEQUENCE [LARGE SCALE GENOMIC DNA]</scope>
    <source>
        <strain evidence="6 7">NBRC 103055</strain>
    </source>
</reference>
<evidence type="ECO:0000313" key="7">
    <source>
        <dbReference type="Proteomes" id="UP000321749"/>
    </source>
</evidence>
<dbReference type="InterPro" id="IPR009057">
    <property type="entry name" value="Homeodomain-like_sf"/>
</dbReference>
<dbReference type="GO" id="GO:0003700">
    <property type="term" value="F:DNA-binding transcription factor activity"/>
    <property type="evidence" value="ECO:0007669"/>
    <property type="project" value="TreeGrafter"/>
</dbReference>
<evidence type="ECO:0000259" key="5">
    <source>
        <dbReference type="PROSITE" id="PS50977"/>
    </source>
</evidence>
<dbReference type="PROSITE" id="PS50977">
    <property type="entry name" value="HTH_TETR_2"/>
    <property type="match status" value="1"/>
</dbReference>
<dbReference type="InterPro" id="IPR041347">
    <property type="entry name" value="MftR_C"/>
</dbReference>
<keyword evidence="7" id="KW-1185">Reference proteome</keyword>
<name>A0AA87REC9_9MICO</name>
<evidence type="ECO:0000256" key="1">
    <source>
        <dbReference type="ARBA" id="ARBA00023015"/>
    </source>
</evidence>
<organism evidence="6 7">
    <name type="scientific">Agrococcus baldri</name>
    <dbReference type="NCBI Taxonomy" id="153730"/>
    <lineage>
        <taxon>Bacteria</taxon>
        <taxon>Bacillati</taxon>
        <taxon>Actinomycetota</taxon>
        <taxon>Actinomycetes</taxon>
        <taxon>Micrococcales</taxon>
        <taxon>Microbacteriaceae</taxon>
        <taxon>Agrococcus</taxon>
    </lineage>
</organism>
<dbReference type="InterPro" id="IPR001647">
    <property type="entry name" value="HTH_TetR"/>
</dbReference>
<keyword evidence="2 4" id="KW-0238">DNA-binding</keyword>
<dbReference type="AlphaFoldDB" id="A0AA87REC9"/>
<dbReference type="PANTHER" id="PTHR30055:SF238">
    <property type="entry name" value="MYCOFACTOCIN BIOSYNTHESIS TRANSCRIPTIONAL REGULATOR MFTR-RELATED"/>
    <property type="match status" value="1"/>
</dbReference>
<protein>
    <recommendedName>
        <fullName evidence="5">HTH tetR-type domain-containing protein</fullName>
    </recommendedName>
</protein>
<feature type="DNA-binding region" description="H-T-H motif" evidence="4">
    <location>
        <begin position="13"/>
        <end position="32"/>
    </location>
</feature>